<protein>
    <submittedName>
        <fullName evidence="3">ABC transporter substrate-binding protein</fullName>
    </submittedName>
</protein>
<comment type="similarity">
    <text evidence="1">Belongs to the bacterial solute-binding protein 8 family.</text>
</comment>
<organism evidence="3 4">
    <name type="scientific">Capsulimonas corticalis</name>
    <dbReference type="NCBI Taxonomy" id="2219043"/>
    <lineage>
        <taxon>Bacteria</taxon>
        <taxon>Bacillati</taxon>
        <taxon>Armatimonadota</taxon>
        <taxon>Armatimonadia</taxon>
        <taxon>Capsulimonadales</taxon>
        <taxon>Capsulimonadaceae</taxon>
        <taxon>Capsulimonas</taxon>
    </lineage>
</organism>
<sequence>MKCRPFTAFAALLIAFAAPVAHAKAKTAPALAAPAPKRIISLSPGVTEMLFALGLGGKVVGDTMYCDYPEAAKKITKIGDVRPNYEKIVSLKPDLIVVDEVAEKSAVLRLRQLRQPVFVVHPDSFAAVERSLIVIGDATGRAAQAKAVVAGMESKRRQAASFAKNRPGTHPKVFFVATLRPLWTAGRGTFVDDVVAIAGGENVAHGVQGYAEYSKELLFSNPPSVIFADDQDLSAIRADPALRQLPAVRTGRVAGDGGEMIQRPGPRLADAALYIARVLYGDRR</sequence>
<dbReference type="Proteomes" id="UP000287394">
    <property type="component" value="Chromosome"/>
</dbReference>
<dbReference type="EMBL" id="AP025739">
    <property type="protein sequence ID" value="BDI34335.1"/>
    <property type="molecule type" value="Genomic_DNA"/>
</dbReference>
<dbReference type="Pfam" id="PF01497">
    <property type="entry name" value="Peripla_BP_2"/>
    <property type="match status" value="1"/>
</dbReference>
<keyword evidence="2" id="KW-0732">Signal</keyword>
<dbReference type="CDD" id="cd01143">
    <property type="entry name" value="YvrC"/>
    <property type="match status" value="1"/>
</dbReference>
<dbReference type="RefSeq" id="WP_119321862.1">
    <property type="nucleotide sequence ID" value="NZ_AP025739.1"/>
</dbReference>
<dbReference type="InterPro" id="IPR002491">
    <property type="entry name" value="ABC_transptr_periplasmic_BD"/>
</dbReference>
<dbReference type="KEGG" id="ccot:CCAX7_63860"/>
<accession>A0A402CWY7</accession>
<evidence type="ECO:0000313" key="3">
    <source>
        <dbReference type="EMBL" id="BDI34335.1"/>
    </source>
</evidence>
<dbReference type="FunCoup" id="A0A402CWY7">
    <property type="interactions" value="224"/>
</dbReference>
<dbReference type="AlphaFoldDB" id="A0A402CWY7"/>
<evidence type="ECO:0000256" key="1">
    <source>
        <dbReference type="ARBA" id="ARBA00008814"/>
    </source>
</evidence>
<evidence type="ECO:0000256" key="2">
    <source>
        <dbReference type="ARBA" id="ARBA00022729"/>
    </source>
</evidence>
<keyword evidence="4" id="KW-1185">Reference proteome</keyword>
<dbReference type="OrthoDB" id="9787830at2"/>
<dbReference type="InterPro" id="IPR054828">
    <property type="entry name" value="Vit_B12_bind_prot"/>
</dbReference>
<dbReference type="NCBIfam" id="NF038402">
    <property type="entry name" value="TroA_like"/>
    <property type="match status" value="1"/>
</dbReference>
<reference evidence="3 4" key="1">
    <citation type="journal article" date="2019" name="Int. J. Syst. Evol. Microbiol.">
        <title>Capsulimonas corticalis gen. nov., sp. nov., an aerobic capsulated bacterium, of a novel bacterial order, Capsulimonadales ord. nov., of the class Armatimonadia of the phylum Armatimonadetes.</title>
        <authorList>
            <person name="Li J."/>
            <person name="Kudo C."/>
            <person name="Tonouchi A."/>
        </authorList>
    </citation>
    <scope>NUCLEOTIDE SEQUENCE [LARGE SCALE GENOMIC DNA]</scope>
    <source>
        <strain evidence="3 4">AX-7</strain>
    </source>
</reference>
<dbReference type="PROSITE" id="PS50983">
    <property type="entry name" value="FE_B12_PBP"/>
    <property type="match status" value="1"/>
</dbReference>
<dbReference type="Gene3D" id="3.40.50.1980">
    <property type="entry name" value="Nitrogenase molybdenum iron protein domain"/>
    <property type="match status" value="2"/>
</dbReference>
<dbReference type="PANTHER" id="PTHR30535:SF34">
    <property type="entry name" value="MOLYBDATE-BINDING PROTEIN MOLA"/>
    <property type="match status" value="1"/>
</dbReference>
<evidence type="ECO:0000313" key="4">
    <source>
        <dbReference type="Proteomes" id="UP000287394"/>
    </source>
</evidence>
<gene>
    <name evidence="3" type="ORF">CCAX7_63860</name>
</gene>
<dbReference type="InterPro" id="IPR050902">
    <property type="entry name" value="ABC_Transporter_SBP"/>
</dbReference>
<proteinExistence type="inferred from homology"/>
<dbReference type="SUPFAM" id="SSF53807">
    <property type="entry name" value="Helical backbone' metal receptor"/>
    <property type="match status" value="1"/>
</dbReference>
<dbReference type="GO" id="GO:0071281">
    <property type="term" value="P:cellular response to iron ion"/>
    <property type="evidence" value="ECO:0007669"/>
    <property type="project" value="TreeGrafter"/>
</dbReference>
<name>A0A402CWY7_9BACT</name>
<dbReference type="PANTHER" id="PTHR30535">
    <property type="entry name" value="VITAMIN B12-BINDING PROTEIN"/>
    <property type="match status" value="1"/>
</dbReference>